<keyword evidence="3" id="KW-1185">Reference proteome</keyword>
<organism evidence="2 3">
    <name type="scientific">Salisediminibacterium halotolerans</name>
    <dbReference type="NCBI Taxonomy" id="517425"/>
    <lineage>
        <taxon>Bacteria</taxon>
        <taxon>Bacillati</taxon>
        <taxon>Bacillota</taxon>
        <taxon>Bacilli</taxon>
        <taxon>Bacillales</taxon>
        <taxon>Bacillaceae</taxon>
        <taxon>Salisediminibacterium</taxon>
    </lineage>
</organism>
<dbReference type="Proteomes" id="UP000199318">
    <property type="component" value="Unassembled WGS sequence"/>
</dbReference>
<dbReference type="GO" id="GO:1901135">
    <property type="term" value="P:carbohydrate derivative metabolic process"/>
    <property type="evidence" value="ECO:0007669"/>
    <property type="project" value="InterPro"/>
</dbReference>
<name>A0A1H9QT67_9BACI</name>
<dbReference type="EMBL" id="FOGV01000003">
    <property type="protein sequence ID" value="SER63577.1"/>
    <property type="molecule type" value="Genomic_DNA"/>
</dbReference>
<dbReference type="Pfam" id="PF10740">
    <property type="entry name" value="DUF2529"/>
    <property type="match status" value="1"/>
</dbReference>
<dbReference type="InterPro" id="IPR046348">
    <property type="entry name" value="SIS_dom_sf"/>
</dbReference>
<comment type="caution">
    <text evidence="2">The sequence shown here is derived from an EMBL/GenBank/DDBJ whole genome shotgun (WGS) entry which is preliminary data.</text>
</comment>
<feature type="domain" description="DUF2529" evidence="1">
    <location>
        <begin position="1"/>
        <end position="172"/>
    </location>
</feature>
<gene>
    <name evidence="2" type="ORF">SAMN05444126_103126</name>
</gene>
<dbReference type="InterPro" id="IPR019676">
    <property type="entry name" value="DUF2529"/>
</dbReference>
<dbReference type="GO" id="GO:0097367">
    <property type="term" value="F:carbohydrate derivative binding"/>
    <property type="evidence" value="ECO:0007669"/>
    <property type="project" value="InterPro"/>
</dbReference>
<evidence type="ECO:0000259" key="1">
    <source>
        <dbReference type="Pfam" id="PF10740"/>
    </source>
</evidence>
<evidence type="ECO:0000313" key="2">
    <source>
        <dbReference type="EMBL" id="SER63577.1"/>
    </source>
</evidence>
<reference evidence="3" key="1">
    <citation type="submission" date="2016-10" db="EMBL/GenBank/DDBJ databases">
        <authorList>
            <person name="de Groot N.N."/>
        </authorList>
    </citation>
    <scope>NUCLEOTIDE SEQUENCE [LARGE SCALE GENOMIC DNA]</scope>
    <source>
        <strain evidence="3">10nlg</strain>
    </source>
</reference>
<sequence length="179" mass="19235">MKIFTTQLQGLLAKNEPDEDTLEDAARIICQAITSDGDLYIWSEGDLAGLSGQALSGSDPLKNCRELTSDHLPHLSPLDTLILASADRQSPAGKNLVQAANHAGTRLIGITSDAPLDENHGAPWTDKADVVLSNGVKQGLIPQDDGSRIGTPHLLAALYLYYPLYFAVTEILEDIDETD</sequence>
<dbReference type="SUPFAM" id="SSF53697">
    <property type="entry name" value="SIS domain"/>
    <property type="match status" value="1"/>
</dbReference>
<dbReference type="OrthoDB" id="2737584at2"/>
<dbReference type="RefSeq" id="WP_093071993.1">
    <property type="nucleotide sequence ID" value="NZ_FOGV01000003.1"/>
</dbReference>
<protein>
    <recommendedName>
        <fullName evidence="1">DUF2529 domain-containing protein</fullName>
    </recommendedName>
</protein>
<dbReference type="Gene3D" id="3.40.50.10490">
    <property type="entry name" value="Glucose-6-phosphate isomerase like protein, domain 1"/>
    <property type="match status" value="1"/>
</dbReference>
<evidence type="ECO:0000313" key="3">
    <source>
        <dbReference type="Proteomes" id="UP000199318"/>
    </source>
</evidence>
<proteinExistence type="predicted"/>
<accession>A0A1H9QT67</accession>
<dbReference type="AlphaFoldDB" id="A0A1H9QT67"/>
<dbReference type="STRING" id="1464123.SAMN05444126_103126"/>